<dbReference type="PANTHER" id="PTHR10218:SF360">
    <property type="entry name" value="GUANINE NUCLEOTIDE-BINDING PROTEIN SUBUNIT ALPHA HOMOLOG"/>
    <property type="match status" value="1"/>
</dbReference>
<evidence type="ECO:0000256" key="7">
    <source>
        <dbReference type="SAM" id="MobiDB-lite"/>
    </source>
</evidence>
<dbReference type="InterPro" id="IPR027417">
    <property type="entry name" value="P-loop_NTPase"/>
</dbReference>
<dbReference type="GO" id="GO:0003924">
    <property type="term" value="F:GTPase activity"/>
    <property type="evidence" value="ECO:0007669"/>
    <property type="project" value="InterPro"/>
</dbReference>
<comment type="caution">
    <text evidence="8">The sequence shown here is derived from an EMBL/GenBank/DDBJ whole genome shotgun (WGS) entry which is preliminary data.</text>
</comment>
<gene>
    <name evidence="8" type="ORF">LshimejAT787_0403740</name>
</gene>
<dbReference type="InterPro" id="IPR011025">
    <property type="entry name" value="GproteinA_insert"/>
</dbReference>
<evidence type="ECO:0000256" key="1">
    <source>
        <dbReference type="ARBA" id="ARBA00022723"/>
    </source>
</evidence>
<protein>
    <submittedName>
        <fullName evidence="8">G protein alpha subunit</fullName>
    </submittedName>
</protein>
<feature type="region of interest" description="Disordered" evidence="7">
    <location>
        <begin position="1"/>
        <end position="35"/>
    </location>
</feature>
<keyword evidence="6" id="KW-0460">Magnesium</keyword>
<organism evidence="8 9">
    <name type="scientific">Lyophyllum shimeji</name>
    <name type="common">Hon-shimeji</name>
    <name type="synonym">Tricholoma shimeji</name>
    <dbReference type="NCBI Taxonomy" id="47721"/>
    <lineage>
        <taxon>Eukaryota</taxon>
        <taxon>Fungi</taxon>
        <taxon>Dikarya</taxon>
        <taxon>Basidiomycota</taxon>
        <taxon>Agaricomycotina</taxon>
        <taxon>Agaricomycetes</taxon>
        <taxon>Agaricomycetidae</taxon>
        <taxon>Agaricales</taxon>
        <taxon>Tricholomatineae</taxon>
        <taxon>Lyophyllaceae</taxon>
        <taxon>Lyophyllum</taxon>
    </lineage>
</organism>
<feature type="region of interest" description="Disordered" evidence="7">
    <location>
        <begin position="169"/>
        <end position="195"/>
    </location>
</feature>
<dbReference type="GO" id="GO:0005737">
    <property type="term" value="C:cytoplasm"/>
    <property type="evidence" value="ECO:0007669"/>
    <property type="project" value="TreeGrafter"/>
</dbReference>
<keyword evidence="9" id="KW-1185">Reference proteome</keyword>
<keyword evidence="1 6" id="KW-0479">Metal-binding</keyword>
<reference evidence="8" key="1">
    <citation type="submission" date="2022-07" db="EMBL/GenBank/DDBJ databases">
        <title>The genome of Lyophyllum shimeji provides insight into the initial evolution of ectomycorrhizal fungal genome.</title>
        <authorList>
            <person name="Kobayashi Y."/>
            <person name="Shibata T."/>
            <person name="Hirakawa H."/>
            <person name="Shigenobu S."/>
            <person name="Nishiyama T."/>
            <person name="Yamada A."/>
            <person name="Hasebe M."/>
            <person name="Kawaguchi M."/>
        </authorList>
    </citation>
    <scope>NUCLEOTIDE SEQUENCE</scope>
    <source>
        <strain evidence="8">AT787</strain>
    </source>
</reference>
<keyword evidence="3 5" id="KW-0342">GTP-binding</keyword>
<dbReference type="FunFam" id="3.40.50.300:FF:000692">
    <property type="entry name" value="Guanine nucleotide-binding protein subunit alpha"/>
    <property type="match status" value="1"/>
</dbReference>
<dbReference type="AlphaFoldDB" id="A0A9P3PKW3"/>
<keyword evidence="2 5" id="KW-0547">Nucleotide-binding</keyword>
<dbReference type="InterPro" id="IPR001019">
    <property type="entry name" value="Gprotein_alpha_su"/>
</dbReference>
<evidence type="ECO:0000256" key="2">
    <source>
        <dbReference type="ARBA" id="ARBA00022741"/>
    </source>
</evidence>
<dbReference type="GO" id="GO:0046872">
    <property type="term" value="F:metal ion binding"/>
    <property type="evidence" value="ECO:0007669"/>
    <property type="project" value="UniProtKB-KW"/>
</dbReference>
<evidence type="ECO:0000256" key="4">
    <source>
        <dbReference type="ARBA" id="ARBA00023224"/>
    </source>
</evidence>
<evidence type="ECO:0000313" key="9">
    <source>
        <dbReference type="Proteomes" id="UP001063166"/>
    </source>
</evidence>
<dbReference type="GO" id="GO:0031683">
    <property type="term" value="F:G-protein beta/gamma-subunit complex binding"/>
    <property type="evidence" value="ECO:0007669"/>
    <property type="project" value="InterPro"/>
</dbReference>
<evidence type="ECO:0000256" key="6">
    <source>
        <dbReference type="PIRSR" id="PIRSR601019-2"/>
    </source>
</evidence>
<dbReference type="Proteomes" id="UP001063166">
    <property type="component" value="Unassembled WGS sequence"/>
</dbReference>
<dbReference type="OrthoDB" id="5817230at2759"/>
<dbReference type="Gene3D" id="3.40.50.300">
    <property type="entry name" value="P-loop containing nucleotide triphosphate hydrolases"/>
    <property type="match status" value="2"/>
</dbReference>
<dbReference type="GO" id="GO:0007188">
    <property type="term" value="P:adenylate cyclase-modulating G protein-coupled receptor signaling pathway"/>
    <property type="evidence" value="ECO:0007669"/>
    <property type="project" value="TreeGrafter"/>
</dbReference>
<keyword evidence="4" id="KW-0807">Transducer</keyword>
<dbReference type="SMART" id="SM00275">
    <property type="entry name" value="G_alpha"/>
    <property type="match status" value="1"/>
</dbReference>
<feature type="binding site" evidence="6">
    <location>
        <position position="286"/>
    </location>
    <ligand>
        <name>Mg(2+)</name>
        <dbReference type="ChEBI" id="CHEBI:18420"/>
    </ligand>
</feature>
<accession>A0A9P3PKW3</accession>
<dbReference type="SUPFAM" id="SSF47895">
    <property type="entry name" value="Transducin (alpha subunit), insertion domain"/>
    <property type="match status" value="1"/>
</dbReference>
<feature type="compositionally biased region" description="Basic and acidic residues" evidence="7">
    <location>
        <begin position="23"/>
        <end position="35"/>
    </location>
</feature>
<dbReference type="Pfam" id="PF00503">
    <property type="entry name" value="G-alpha"/>
    <property type="match status" value="1"/>
</dbReference>
<sequence>MKRSVDTSDPLTRAMAPPPNETPEARQAREEREECAREVSKRIDAELKLAKAAMKKKERAVKLLVLGQSLSGKSTTIKNFQITYAQRSWAEERESWKAVIFLNLARSVNTVVDILAEEMGIAQGSHANEDDGVRPTPHAGLTEHHRALSFKLAPLRQIERDLKTLLGSGSAEVDDSPKRNSYLTGPQPPNEFTLRSTSGWKTVLDRIRNPSRGKDQQLQKVASGVIISLKDDIHELWNNRIVQQILRKHHVRLEDTPGFFLQDIYRIARPDYVPSDSDVVRARLRTTGVQEYHFTLDRGTSTSLDWFMYDVAGARTSRAAWIPYFKDITGIIFLAPLSAFNETLPEDPSVNSVHDTFSLWKTVCASKLLANVQLILFLNKTDLLQRKLKSGLMVGDYLPEYQESSNDFATVTTWFRRAFARIYKDHSPPKRKLIAHFTSVVDTKATAQTLAAVQAVILHNDVTEAGLV</sequence>
<dbReference type="PROSITE" id="PS51882">
    <property type="entry name" value="G_ALPHA"/>
    <property type="match status" value="1"/>
</dbReference>
<dbReference type="PANTHER" id="PTHR10218">
    <property type="entry name" value="GTP-BINDING PROTEIN ALPHA SUBUNIT"/>
    <property type="match status" value="1"/>
</dbReference>
<evidence type="ECO:0000313" key="8">
    <source>
        <dbReference type="EMBL" id="GLB37323.1"/>
    </source>
</evidence>
<feature type="binding site" evidence="5">
    <location>
        <begin position="379"/>
        <end position="382"/>
    </location>
    <ligand>
        <name>GTP</name>
        <dbReference type="ChEBI" id="CHEBI:37565"/>
    </ligand>
</feature>
<dbReference type="GO" id="GO:0001664">
    <property type="term" value="F:G protein-coupled receptor binding"/>
    <property type="evidence" value="ECO:0007669"/>
    <property type="project" value="TreeGrafter"/>
</dbReference>
<dbReference type="SUPFAM" id="SSF52540">
    <property type="entry name" value="P-loop containing nucleoside triphosphate hydrolases"/>
    <property type="match status" value="1"/>
</dbReference>
<name>A0A9P3PKW3_LYOSH</name>
<proteinExistence type="predicted"/>
<dbReference type="PRINTS" id="PR00318">
    <property type="entry name" value="GPROTEINA"/>
</dbReference>
<dbReference type="EMBL" id="BRPK01000004">
    <property type="protein sequence ID" value="GLB37323.1"/>
    <property type="molecule type" value="Genomic_DNA"/>
</dbReference>
<dbReference type="GO" id="GO:0005525">
    <property type="term" value="F:GTP binding"/>
    <property type="evidence" value="ECO:0007669"/>
    <property type="project" value="UniProtKB-KW"/>
</dbReference>
<evidence type="ECO:0000256" key="3">
    <source>
        <dbReference type="ARBA" id="ARBA00023134"/>
    </source>
</evidence>
<dbReference type="GO" id="GO:0005834">
    <property type="term" value="C:heterotrimeric G-protein complex"/>
    <property type="evidence" value="ECO:0007669"/>
    <property type="project" value="TreeGrafter"/>
</dbReference>
<evidence type="ECO:0000256" key="5">
    <source>
        <dbReference type="PIRSR" id="PIRSR601019-1"/>
    </source>
</evidence>